<dbReference type="Gene3D" id="3.20.20.10">
    <property type="entry name" value="Alanine racemase"/>
    <property type="match status" value="1"/>
</dbReference>
<reference evidence="6 7" key="2">
    <citation type="journal article" date="2011" name="Stand. Genomic Sci.">
        <title>Complete genome sequence of Isosphaera pallida type strain (IS1B).</title>
        <authorList>
            <consortium name="US DOE Joint Genome Institute (JGI-PGF)"/>
            <person name="Goker M."/>
            <person name="Cleland D."/>
            <person name="Saunders E."/>
            <person name="Lapidus A."/>
            <person name="Nolan M."/>
            <person name="Lucas S."/>
            <person name="Hammon N."/>
            <person name="Deshpande S."/>
            <person name="Cheng J.F."/>
            <person name="Tapia R."/>
            <person name="Han C."/>
            <person name="Goodwin L."/>
            <person name="Pitluck S."/>
            <person name="Liolios K."/>
            <person name="Pagani I."/>
            <person name="Ivanova N."/>
            <person name="Mavromatis K."/>
            <person name="Pati A."/>
            <person name="Chen A."/>
            <person name="Palaniappan K."/>
            <person name="Land M."/>
            <person name="Hauser L."/>
            <person name="Chang Y.J."/>
            <person name="Jeffries C.D."/>
            <person name="Detter J.C."/>
            <person name="Beck B."/>
            <person name="Woyke T."/>
            <person name="Bristow J."/>
            <person name="Eisen J.A."/>
            <person name="Markowitz V."/>
            <person name="Hugenholtz P."/>
            <person name="Kyrpides N.C."/>
            <person name="Klenk H.P."/>
        </authorList>
    </citation>
    <scope>NUCLEOTIDE SEQUENCE [LARGE SCALE GENOMIC DNA]</scope>
    <source>
        <strain evidence="7">ATCC 43644 / DSM 9630 / IS1B</strain>
    </source>
</reference>
<dbReference type="HOGENOM" id="CLU_059988_1_0_0"/>
<evidence type="ECO:0000256" key="4">
    <source>
        <dbReference type="SAM" id="MobiDB-lite"/>
    </source>
</evidence>
<dbReference type="AlphaFoldDB" id="E8QX28"/>
<evidence type="ECO:0000256" key="1">
    <source>
        <dbReference type="ARBA" id="ARBA00022898"/>
    </source>
</evidence>
<dbReference type="GO" id="GO:0030170">
    <property type="term" value="F:pyridoxal phosphate binding"/>
    <property type="evidence" value="ECO:0007669"/>
    <property type="project" value="UniProtKB-UniRule"/>
</dbReference>
<evidence type="ECO:0000313" key="7">
    <source>
        <dbReference type="Proteomes" id="UP000008631"/>
    </source>
</evidence>
<dbReference type="PANTHER" id="PTHR10146">
    <property type="entry name" value="PROLINE SYNTHETASE CO-TRANSCRIBED BACTERIAL HOMOLOG PROTEIN"/>
    <property type="match status" value="1"/>
</dbReference>
<evidence type="ECO:0000256" key="2">
    <source>
        <dbReference type="HAMAP-Rule" id="MF_02087"/>
    </source>
</evidence>
<dbReference type="eggNOG" id="COG0325">
    <property type="taxonomic scope" value="Bacteria"/>
</dbReference>
<protein>
    <recommendedName>
        <fullName evidence="2">Pyridoxal phosphate homeostasis protein</fullName>
        <shortName evidence="2">PLP homeostasis protein</shortName>
    </recommendedName>
</protein>
<proteinExistence type="inferred from homology"/>
<dbReference type="InterPro" id="IPR011078">
    <property type="entry name" value="PyrdxlP_homeostasis"/>
</dbReference>
<dbReference type="InParanoid" id="E8QX28"/>
<name>E8QX28_ISOPI</name>
<feature type="modified residue" description="N6-(pyridoxal phosphate)lysine" evidence="2">
    <location>
        <position position="81"/>
    </location>
</feature>
<dbReference type="CDD" id="cd00635">
    <property type="entry name" value="PLPDE_III_YBL036c_like"/>
    <property type="match status" value="1"/>
</dbReference>
<reference key="1">
    <citation type="submission" date="2010-11" db="EMBL/GenBank/DDBJ databases">
        <title>The complete sequence of chromosome of Isophaera pallida ATCC 43644.</title>
        <authorList>
            <consortium name="US DOE Joint Genome Institute (JGI-PGF)"/>
            <person name="Lucas S."/>
            <person name="Copeland A."/>
            <person name="Lapidus A."/>
            <person name="Bruce D."/>
            <person name="Goodwin L."/>
            <person name="Pitluck S."/>
            <person name="Kyrpides N."/>
            <person name="Mavromatis K."/>
            <person name="Pagani I."/>
            <person name="Ivanova N."/>
            <person name="Saunders E."/>
            <person name="Brettin T."/>
            <person name="Detter J.C."/>
            <person name="Han C."/>
            <person name="Tapia R."/>
            <person name="Land M."/>
            <person name="Hauser L."/>
            <person name="Markowitz V."/>
            <person name="Cheng J.-F."/>
            <person name="Hugenholtz P."/>
            <person name="Woyke T."/>
            <person name="Wu D."/>
            <person name="Eisen J.A."/>
        </authorList>
    </citation>
    <scope>NUCLEOTIDE SEQUENCE</scope>
    <source>
        <strain>ATCC 43644</strain>
    </source>
</reference>
<organism evidence="6 7">
    <name type="scientific">Isosphaera pallida (strain ATCC 43644 / DSM 9630 / IS1B)</name>
    <dbReference type="NCBI Taxonomy" id="575540"/>
    <lineage>
        <taxon>Bacteria</taxon>
        <taxon>Pseudomonadati</taxon>
        <taxon>Planctomycetota</taxon>
        <taxon>Planctomycetia</taxon>
        <taxon>Isosphaerales</taxon>
        <taxon>Isosphaeraceae</taxon>
        <taxon>Isosphaera</taxon>
    </lineage>
</organism>
<gene>
    <name evidence="6" type="ordered locus">Isop_0264</name>
</gene>
<feature type="region of interest" description="Disordered" evidence="4">
    <location>
        <begin position="1"/>
        <end position="20"/>
    </location>
</feature>
<keyword evidence="7" id="KW-1185">Reference proteome</keyword>
<dbReference type="STRING" id="575540.Isop_0264"/>
<dbReference type="KEGG" id="ipa:Isop_0264"/>
<comment type="similarity">
    <text evidence="2 3">Belongs to the pyridoxal phosphate-binding protein YggS/PROSC family.</text>
</comment>
<dbReference type="Pfam" id="PF01168">
    <property type="entry name" value="Ala_racemase_N"/>
    <property type="match status" value="1"/>
</dbReference>
<dbReference type="InterPro" id="IPR001608">
    <property type="entry name" value="Ala_racemase_N"/>
</dbReference>
<dbReference type="FunCoup" id="E8QX28">
    <property type="interactions" value="458"/>
</dbReference>
<sequence>MTQATAATTPPPRDALDPAGSAASTSVVVWDRDRLQSVFGTLPLDLERLRANVAMVRGKIAEAESRAGRPAGSARLVAVTKYWPAEWLAPLAALGADTFGENHPQAVWSKVPALASWRGPDGEILTIHWHLIGHLQSNKARRTLPMVEMIHGVDSLKLLKTLDQLAANVGTATTTSHPLARVCLQVNLSGEASKHGWSAEGLMADAQEIAALRSISIVGLMTMAALGTDTRTARPTFEALRELRDRFAQASGLTLPELSMGMSNDYEAAVEAGSTLVRIGSALIEGVALQAPPSV</sequence>
<dbReference type="PANTHER" id="PTHR10146:SF14">
    <property type="entry name" value="PYRIDOXAL PHOSPHATE HOMEOSTASIS PROTEIN"/>
    <property type="match status" value="1"/>
</dbReference>
<dbReference type="HAMAP" id="MF_02087">
    <property type="entry name" value="PLP_homeostasis"/>
    <property type="match status" value="1"/>
</dbReference>
<dbReference type="RefSeq" id="WP_013563150.1">
    <property type="nucleotide sequence ID" value="NC_014962.1"/>
</dbReference>
<dbReference type="NCBIfam" id="TIGR00044">
    <property type="entry name" value="YggS family pyridoxal phosphate-dependent enzyme"/>
    <property type="match status" value="1"/>
</dbReference>
<dbReference type="InterPro" id="IPR029066">
    <property type="entry name" value="PLP-binding_barrel"/>
</dbReference>
<dbReference type="SUPFAM" id="SSF51419">
    <property type="entry name" value="PLP-binding barrel"/>
    <property type="match status" value="1"/>
</dbReference>
<evidence type="ECO:0000313" key="6">
    <source>
        <dbReference type="EMBL" id="ADV60861.1"/>
    </source>
</evidence>
<comment type="function">
    <text evidence="2">Pyridoxal 5'-phosphate (PLP)-binding protein, which is involved in PLP homeostasis.</text>
</comment>
<dbReference type="EMBL" id="CP002353">
    <property type="protein sequence ID" value="ADV60861.1"/>
    <property type="molecule type" value="Genomic_DNA"/>
</dbReference>
<dbReference type="OrthoDB" id="9804072at2"/>
<feature type="domain" description="Alanine racemase N-terminal" evidence="5">
    <location>
        <begin position="45"/>
        <end position="283"/>
    </location>
</feature>
<evidence type="ECO:0000259" key="5">
    <source>
        <dbReference type="Pfam" id="PF01168"/>
    </source>
</evidence>
<keyword evidence="1 2" id="KW-0663">Pyridoxal phosphate</keyword>
<evidence type="ECO:0000256" key="3">
    <source>
        <dbReference type="RuleBase" id="RU004514"/>
    </source>
</evidence>
<dbReference type="Proteomes" id="UP000008631">
    <property type="component" value="Chromosome"/>
</dbReference>
<accession>E8QX28</accession>